<reference evidence="2" key="2">
    <citation type="submission" date="2015-06" db="UniProtKB">
        <authorList>
            <consortium name="EnsemblMetazoa"/>
        </authorList>
    </citation>
    <scope>IDENTIFICATION</scope>
</reference>
<dbReference type="STRING" id="32264.T1K864"/>
<evidence type="ECO:0008006" key="4">
    <source>
        <dbReference type="Google" id="ProtNLM"/>
    </source>
</evidence>
<feature type="compositionally biased region" description="Polar residues" evidence="1">
    <location>
        <begin position="199"/>
        <end position="222"/>
    </location>
</feature>
<protein>
    <recommendedName>
        <fullName evidence="4">BAR domain-containing protein</fullName>
    </recommendedName>
</protein>
<dbReference type="eggNOG" id="ENOG502QQ0N">
    <property type="taxonomic scope" value="Eukaryota"/>
</dbReference>
<keyword evidence="3" id="KW-1185">Reference proteome</keyword>
<dbReference type="GO" id="GO:0036064">
    <property type="term" value="C:ciliary basal body"/>
    <property type="evidence" value="ECO:0007669"/>
    <property type="project" value="TreeGrafter"/>
</dbReference>
<dbReference type="EnsemblMetazoa" id="tetur07g00200.1">
    <property type="protein sequence ID" value="tetur07g00200.1"/>
    <property type="gene ID" value="tetur07g00200"/>
</dbReference>
<dbReference type="GO" id="GO:0035869">
    <property type="term" value="C:ciliary transition zone"/>
    <property type="evidence" value="ECO:0007669"/>
    <property type="project" value="TreeGrafter"/>
</dbReference>
<evidence type="ECO:0000256" key="1">
    <source>
        <dbReference type="SAM" id="MobiDB-lite"/>
    </source>
</evidence>
<evidence type="ECO:0000313" key="3">
    <source>
        <dbReference type="Proteomes" id="UP000015104"/>
    </source>
</evidence>
<dbReference type="PANTHER" id="PTHR21223">
    <property type="entry name" value="CBY1-INTERACTING BAR DOMAIN-CONTAINING PROTEIN HOMOLOG"/>
    <property type="match status" value="1"/>
</dbReference>
<dbReference type="AlphaFoldDB" id="T1K864"/>
<dbReference type="GO" id="GO:0060271">
    <property type="term" value="P:cilium assembly"/>
    <property type="evidence" value="ECO:0007669"/>
    <property type="project" value="TreeGrafter"/>
</dbReference>
<accession>T1K864</accession>
<reference evidence="3" key="1">
    <citation type="submission" date="2011-08" db="EMBL/GenBank/DDBJ databases">
        <authorList>
            <person name="Rombauts S."/>
        </authorList>
    </citation>
    <scope>NUCLEOTIDE SEQUENCE</scope>
    <source>
        <strain evidence="3">London</strain>
    </source>
</reference>
<dbReference type="HOGENOM" id="CLU_1112555_0_0_1"/>
<dbReference type="EMBL" id="CAEY01001871">
    <property type="status" value="NOT_ANNOTATED_CDS"/>
    <property type="molecule type" value="Genomic_DNA"/>
</dbReference>
<proteinExistence type="predicted"/>
<dbReference type="Pfam" id="PF06730">
    <property type="entry name" value="FAM92"/>
    <property type="match status" value="2"/>
</dbReference>
<feature type="compositionally biased region" description="Acidic residues" evidence="1">
    <location>
        <begin position="229"/>
        <end position="243"/>
    </location>
</feature>
<feature type="region of interest" description="Disordered" evidence="1">
    <location>
        <begin position="199"/>
        <end position="250"/>
    </location>
</feature>
<organism evidence="2 3">
    <name type="scientific">Tetranychus urticae</name>
    <name type="common">Two-spotted spider mite</name>
    <dbReference type="NCBI Taxonomy" id="32264"/>
    <lineage>
        <taxon>Eukaryota</taxon>
        <taxon>Metazoa</taxon>
        <taxon>Ecdysozoa</taxon>
        <taxon>Arthropoda</taxon>
        <taxon>Chelicerata</taxon>
        <taxon>Arachnida</taxon>
        <taxon>Acari</taxon>
        <taxon>Acariformes</taxon>
        <taxon>Trombidiformes</taxon>
        <taxon>Prostigmata</taxon>
        <taxon>Eleutherengona</taxon>
        <taxon>Raphignathae</taxon>
        <taxon>Tetranychoidea</taxon>
        <taxon>Tetranychidae</taxon>
        <taxon>Tetranychus</taxon>
    </lineage>
</organism>
<dbReference type="Proteomes" id="UP000015104">
    <property type="component" value="Unassembled WGS sequence"/>
</dbReference>
<dbReference type="InterPro" id="IPR009602">
    <property type="entry name" value="CBAR/FAM92"/>
</dbReference>
<name>T1K864_TETUR</name>
<evidence type="ECO:0000313" key="2">
    <source>
        <dbReference type="EnsemblMetazoa" id="tetur07g00200.1"/>
    </source>
</evidence>
<dbReference type="PANTHER" id="PTHR21223:SF2">
    <property type="entry name" value="CBY1-INTERACTING BAR DOMAIN-CONTAINING PROTEIN HOMOLOG"/>
    <property type="match status" value="1"/>
</dbReference>
<sequence>MSRFRNQESMMERITNLETHLREICYNLASYSRKIAKTRDEGDLLASSITKFAEEENVNSSLRYALTHFADCFSAIQDQRNTEEETRKGLLAKTKAGDIARSSSINEIHNAVKMYEFQIDRFEQRKLSDLKKYFKELIQIEMYFHAKSVEILTKAYKEMVDVDEKSDLNSFRNYFGIKRTQSPIKDNRLRGTKIGSSKMATSLRRFSSSPEVSSEKTQTSNVKSKSDSSESEDEDEITAEDYQNEVSIKK</sequence>